<sequence length="572" mass="61942">MSTAEEFETQPVSPNKLQSANTFAGSYAGEHVAGTEFVIGALFVSWGVGASDILLGLLLGNLLAVLTWGLVTAPIATDTRLTLYAYLEKIAGPGTIKLYSVINGILFCVLAGAMITVSASAVRVLFDIPPQVNWYPTDLRFVLVALSVGAVVVFMAVKGFEKLAAFAEICAPWMILMFIVGALVLLPTIVSATNGVNTISSFTDFLNIASQSIWVDTDSGIGFWHVAAFAWVANLAMHGGMGDMTLLRFARYSRYGYFSALGMFIGHYLAWICAGIMGAGAAILLNTTIVALDPGSVAFQALGTCGIIAVIIAGWTTSNPTIYRAGLAFSSLNQKWGRTKVTVVVGIVTTIIACFPFVFSQLLGFVGIMGLMMAPVGAVIVAEHWLFPRIGFTRYWSKYKGNTTNYAAIITWLSSLAVSYLLETSGTLHLFFILIPIWIFATLLYCGLAYAMGAKNTYSEQAIAESAEAERKSIEATYLKKFESNKETLQKESLSMMTRASFMVSYLALFVCACLGIFSYINQDIELVRTWLIVPTLIYFVTATFAYLQKSKAAHDEPSADALEQELAASKY</sequence>
<dbReference type="EMBL" id="JBAKAX010000006">
    <property type="protein sequence ID" value="MEL0604128.1"/>
    <property type="molecule type" value="Genomic_DNA"/>
</dbReference>
<gene>
    <name evidence="1" type="ORF">V6250_08110</name>
</gene>
<proteinExistence type="predicted"/>
<protein>
    <submittedName>
        <fullName evidence="1">Nucleoside transporter</fullName>
    </submittedName>
</protein>
<evidence type="ECO:0000313" key="1">
    <source>
        <dbReference type="EMBL" id="MEL0604128.1"/>
    </source>
</evidence>
<comment type="caution">
    <text evidence="1">The sequence shown here is derived from an EMBL/GenBank/DDBJ whole genome shotgun (WGS) entry which is preliminary data.</text>
</comment>
<organism evidence="1 2">
    <name type="scientific">Pseudoalteromonas undina</name>
    <dbReference type="NCBI Taxonomy" id="43660"/>
    <lineage>
        <taxon>Bacteria</taxon>
        <taxon>Pseudomonadati</taxon>
        <taxon>Pseudomonadota</taxon>
        <taxon>Gammaproteobacteria</taxon>
        <taxon>Alteromonadales</taxon>
        <taxon>Pseudoalteromonadaceae</taxon>
        <taxon>Pseudoalteromonas</taxon>
    </lineage>
</organism>
<accession>A0ACC6R4Z7</accession>
<reference evidence="1" key="1">
    <citation type="submission" date="2024-02" db="EMBL/GenBank/DDBJ databases">
        <title>Bacteria isolated from the canopy kelp, Nereocystis luetkeana.</title>
        <authorList>
            <person name="Pfister C.A."/>
            <person name="Younker I.T."/>
            <person name="Light S.H."/>
        </authorList>
    </citation>
    <scope>NUCLEOTIDE SEQUENCE</scope>
    <source>
        <strain evidence="1">TN.2.01</strain>
    </source>
</reference>
<name>A0ACC6R4Z7_9GAMM</name>
<keyword evidence="2" id="KW-1185">Reference proteome</keyword>
<dbReference type="Proteomes" id="UP001374952">
    <property type="component" value="Unassembled WGS sequence"/>
</dbReference>
<evidence type="ECO:0000313" key="2">
    <source>
        <dbReference type="Proteomes" id="UP001374952"/>
    </source>
</evidence>